<evidence type="ECO:0000256" key="1">
    <source>
        <dbReference type="SAM" id="Phobius"/>
    </source>
</evidence>
<keyword evidence="1" id="KW-0472">Membrane</keyword>
<protein>
    <submittedName>
        <fullName evidence="2">Uncharacterized protein</fullName>
    </submittedName>
</protein>
<keyword evidence="1" id="KW-0812">Transmembrane</keyword>
<feature type="transmembrane region" description="Helical" evidence="1">
    <location>
        <begin position="21"/>
        <end position="39"/>
    </location>
</feature>
<evidence type="ECO:0000313" key="2">
    <source>
        <dbReference type="EMBL" id="CAA6829630.1"/>
    </source>
</evidence>
<reference evidence="2" key="1">
    <citation type="submission" date="2020-01" db="EMBL/GenBank/DDBJ databases">
        <authorList>
            <person name="Meier V. D."/>
            <person name="Meier V D."/>
        </authorList>
    </citation>
    <scope>NUCLEOTIDE SEQUENCE</scope>
    <source>
        <strain evidence="2">HLG_WM_MAG_09</strain>
    </source>
</reference>
<proteinExistence type="predicted"/>
<gene>
    <name evidence="2" type="ORF">HELGO_WM56541</name>
</gene>
<organism evidence="2">
    <name type="scientific">uncultured Thiotrichaceae bacterium</name>
    <dbReference type="NCBI Taxonomy" id="298394"/>
    <lineage>
        <taxon>Bacteria</taxon>
        <taxon>Pseudomonadati</taxon>
        <taxon>Pseudomonadota</taxon>
        <taxon>Gammaproteobacteria</taxon>
        <taxon>Thiotrichales</taxon>
        <taxon>Thiotrichaceae</taxon>
        <taxon>environmental samples</taxon>
    </lineage>
</organism>
<dbReference type="AlphaFoldDB" id="A0A6S6UL20"/>
<keyword evidence="1" id="KW-1133">Transmembrane helix</keyword>
<name>A0A6S6UL20_9GAMM</name>
<dbReference type="EMBL" id="CACVAT010000538">
    <property type="protein sequence ID" value="CAA6829630.1"/>
    <property type="molecule type" value="Genomic_DNA"/>
</dbReference>
<sequence>MQWFKLNQVKKMTYHAFVHGLLGWGLPMFLVMTFVVPALEGGDFSALLHLPWFPTN</sequence>
<accession>A0A6S6UL20</accession>